<dbReference type="InterPro" id="IPR003689">
    <property type="entry name" value="ZIP"/>
</dbReference>
<evidence type="ECO:0000256" key="1">
    <source>
        <dbReference type="ARBA" id="ARBA00004141"/>
    </source>
</evidence>
<keyword evidence="4 5" id="KW-0472">Membrane</keyword>
<dbReference type="OrthoDB" id="448280at2759"/>
<dbReference type="AlphaFoldDB" id="A0A9D3U9V7"/>
<feature type="transmembrane region" description="Helical" evidence="5">
    <location>
        <begin position="175"/>
        <end position="196"/>
    </location>
</feature>
<gene>
    <name evidence="7" type="ORF">J1N35_044644</name>
</gene>
<feature type="transmembrane region" description="Helical" evidence="5">
    <location>
        <begin position="48"/>
        <end position="69"/>
    </location>
</feature>
<dbReference type="Proteomes" id="UP000828251">
    <property type="component" value="Unassembled WGS sequence"/>
</dbReference>
<feature type="transmembrane region" description="Helical" evidence="5">
    <location>
        <begin position="114"/>
        <end position="137"/>
    </location>
</feature>
<evidence type="ECO:0000313" key="8">
    <source>
        <dbReference type="Proteomes" id="UP000828251"/>
    </source>
</evidence>
<feature type="transmembrane region" description="Helical" evidence="5">
    <location>
        <begin position="310"/>
        <end position="328"/>
    </location>
</feature>
<accession>A0A9D3U9V7</accession>
<proteinExistence type="predicted"/>
<name>A0A9D3U9V7_9ROSI</name>
<dbReference type="PANTHER" id="PTHR11040:SF217">
    <property type="entry name" value="ZINC TRANSPORTER 11"/>
    <property type="match status" value="1"/>
</dbReference>
<evidence type="ECO:0000256" key="3">
    <source>
        <dbReference type="ARBA" id="ARBA00022989"/>
    </source>
</evidence>
<feature type="transmembrane region" description="Helical" evidence="5">
    <location>
        <begin position="76"/>
        <end position="94"/>
    </location>
</feature>
<keyword evidence="6" id="KW-0732">Signal</keyword>
<sequence>MKVSSFLFLLFLHLSLFLSDTSRGGSDDDNDTASNKRHNLRSKSLVLVKIWCLILVFVGTFISGVSPYFLKWNQGFLVLGTQFAGGVFLGTAIMHFLSDANETFEDLTPKQYPFAFMLTCVGYLVTMVADSVVSYVYGKGKGSSCHTNDLELHGTGTGTDAACERSSSLSSVSSFGDSVLLIVALCFHSVFEGIAIGVAETEADAWKTLWIISLHKIFAAIAMGIALLRMIPDRPFLSCIAYAFAFAISSPAGVAIGIILDATTEGVMADWIFAISMGLACGVFIYVSINHLLSKGYTPHKTVSVDKPHYKFLAVLLGVGVIAVVMIWDN</sequence>
<dbReference type="PANTHER" id="PTHR11040">
    <property type="entry name" value="ZINC/IRON TRANSPORTER"/>
    <property type="match status" value="1"/>
</dbReference>
<organism evidence="7 8">
    <name type="scientific">Gossypium stocksii</name>
    <dbReference type="NCBI Taxonomy" id="47602"/>
    <lineage>
        <taxon>Eukaryota</taxon>
        <taxon>Viridiplantae</taxon>
        <taxon>Streptophyta</taxon>
        <taxon>Embryophyta</taxon>
        <taxon>Tracheophyta</taxon>
        <taxon>Spermatophyta</taxon>
        <taxon>Magnoliopsida</taxon>
        <taxon>eudicotyledons</taxon>
        <taxon>Gunneridae</taxon>
        <taxon>Pentapetalae</taxon>
        <taxon>rosids</taxon>
        <taxon>malvids</taxon>
        <taxon>Malvales</taxon>
        <taxon>Malvaceae</taxon>
        <taxon>Malvoideae</taxon>
        <taxon>Gossypium</taxon>
    </lineage>
</organism>
<dbReference type="GO" id="GO:0016020">
    <property type="term" value="C:membrane"/>
    <property type="evidence" value="ECO:0007669"/>
    <property type="project" value="UniProtKB-SubCell"/>
</dbReference>
<comment type="caution">
    <text evidence="7">The sequence shown here is derived from an EMBL/GenBank/DDBJ whole genome shotgun (WGS) entry which is preliminary data.</text>
</comment>
<feature type="transmembrane region" description="Helical" evidence="5">
    <location>
        <begin position="208"/>
        <end position="228"/>
    </location>
</feature>
<evidence type="ECO:0000256" key="2">
    <source>
        <dbReference type="ARBA" id="ARBA00022692"/>
    </source>
</evidence>
<protein>
    <recommendedName>
        <fullName evidence="9">Zinc transporter 11</fullName>
    </recommendedName>
</protein>
<feature type="chain" id="PRO_5039481141" description="Zinc transporter 11" evidence="6">
    <location>
        <begin position="25"/>
        <end position="330"/>
    </location>
</feature>
<evidence type="ECO:0000256" key="4">
    <source>
        <dbReference type="ARBA" id="ARBA00023136"/>
    </source>
</evidence>
<dbReference type="GO" id="GO:0005385">
    <property type="term" value="F:zinc ion transmembrane transporter activity"/>
    <property type="evidence" value="ECO:0007669"/>
    <property type="project" value="TreeGrafter"/>
</dbReference>
<comment type="subcellular location">
    <subcellularLocation>
        <location evidence="1">Membrane</location>
        <topology evidence="1">Multi-pass membrane protein</topology>
    </subcellularLocation>
</comment>
<evidence type="ECO:0000256" key="5">
    <source>
        <dbReference type="SAM" id="Phobius"/>
    </source>
</evidence>
<reference evidence="7 8" key="1">
    <citation type="journal article" date="2021" name="Plant Biotechnol. J.">
        <title>Multi-omics assisted identification of the key and species-specific regulatory components of drought-tolerant mechanisms in Gossypium stocksii.</title>
        <authorList>
            <person name="Yu D."/>
            <person name="Ke L."/>
            <person name="Zhang D."/>
            <person name="Wu Y."/>
            <person name="Sun Y."/>
            <person name="Mei J."/>
            <person name="Sun J."/>
            <person name="Sun Y."/>
        </authorList>
    </citation>
    <scope>NUCLEOTIDE SEQUENCE [LARGE SCALE GENOMIC DNA]</scope>
    <source>
        <strain evidence="8">cv. E1</strain>
        <tissue evidence="7">Leaf</tissue>
    </source>
</reference>
<evidence type="ECO:0000256" key="6">
    <source>
        <dbReference type="SAM" id="SignalP"/>
    </source>
</evidence>
<feature type="transmembrane region" description="Helical" evidence="5">
    <location>
        <begin position="271"/>
        <end position="289"/>
    </location>
</feature>
<keyword evidence="8" id="KW-1185">Reference proteome</keyword>
<evidence type="ECO:0000313" key="7">
    <source>
        <dbReference type="EMBL" id="KAH1032470.1"/>
    </source>
</evidence>
<feature type="transmembrane region" description="Helical" evidence="5">
    <location>
        <begin position="240"/>
        <end position="259"/>
    </location>
</feature>
<keyword evidence="2 5" id="KW-0812">Transmembrane</keyword>
<dbReference type="EMBL" id="JAIQCV010000013">
    <property type="protein sequence ID" value="KAH1032470.1"/>
    <property type="molecule type" value="Genomic_DNA"/>
</dbReference>
<dbReference type="Pfam" id="PF02535">
    <property type="entry name" value="Zip"/>
    <property type="match status" value="1"/>
</dbReference>
<keyword evidence="3 5" id="KW-1133">Transmembrane helix</keyword>
<feature type="signal peptide" evidence="6">
    <location>
        <begin position="1"/>
        <end position="24"/>
    </location>
</feature>
<evidence type="ECO:0008006" key="9">
    <source>
        <dbReference type="Google" id="ProtNLM"/>
    </source>
</evidence>